<comment type="caution">
    <text evidence="1">The sequence shown here is derived from an EMBL/GenBank/DDBJ whole genome shotgun (WGS) entry which is preliminary data.</text>
</comment>
<reference evidence="1 2" key="1">
    <citation type="journal article" date="2023" name="Int. J. Syst. Evol. Microbiol.">
        <title>Streptococcus sciuri sp. nov., Staphylococcus marylandisciuri sp. nov. and Staphylococcus americanisciuri sp. nov., isolated from faeces of eastern grey squirrel (Sciurus carolinensis).</title>
        <authorList>
            <person name="Volokhov D.V."/>
            <person name="Zagorodnyaya T.A."/>
            <person name="Furtak V.A."/>
            <person name="Nattanmai G."/>
            <person name="Randall L."/>
            <person name="Jose S."/>
            <person name="Gao Y."/>
            <person name="Eisenberg T."/>
            <person name="Delmonte P."/>
            <person name="Blom J."/>
            <person name="Mitchell K.K."/>
        </authorList>
    </citation>
    <scope>NUCLEOTIDE SEQUENCE [LARGE SCALE GENOMIC DNA]</scope>
    <source>
        <strain evidence="1 2">GRT3</strain>
    </source>
</reference>
<gene>
    <name evidence="1" type="ORF">NXS11_10140</name>
</gene>
<dbReference type="RefSeq" id="WP_259200897.1">
    <property type="nucleotide sequence ID" value="NZ_JANUXY010000012.1"/>
</dbReference>
<evidence type="ECO:0000313" key="1">
    <source>
        <dbReference type="EMBL" id="MCS4487224.1"/>
    </source>
</evidence>
<sequence length="205" mass="23661">MYQDPFKYARKAINQTTLIPFQLNNYAQKPLIEVQKIMNLASRQMKPNIQPIKFDNSALLRLNVQTILNAQQIRNNLFSENILKDIIKSTSISKYEVLKMSNAFRNFSVDVVSTSTFAEPINSSHPVDKPKESQNTKRFDKMLNVNHVTSSSKNYINEVSIGIGVNASWDFLSRLAYDHPINAPLYIWVLFFSFLFHLLTNEPEE</sequence>
<keyword evidence="2" id="KW-1185">Reference proteome</keyword>
<name>A0ABT2F422_9STAP</name>
<protein>
    <submittedName>
        <fullName evidence="1">Uncharacterized protein</fullName>
    </submittedName>
</protein>
<proteinExistence type="predicted"/>
<evidence type="ECO:0000313" key="2">
    <source>
        <dbReference type="Proteomes" id="UP001205609"/>
    </source>
</evidence>
<accession>A0ABT2F422</accession>
<organism evidence="1 2">
    <name type="scientific">Staphylococcus americanisciuri</name>
    <dbReference type="NCBI Taxonomy" id="2973940"/>
    <lineage>
        <taxon>Bacteria</taxon>
        <taxon>Bacillati</taxon>
        <taxon>Bacillota</taxon>
        <taxon>Bacilli</taxon>
        <taxon>Bacillales</taxon>
        <taxon>Staphylococcaceae</taxon>
        <taxon>Staphylococcus</taxon>
    </lineage>
</organism>
<dbReference type="Proteomes" id="UP001205609">
    <property type="component" value="Unassembled WGS sequence"/>
</dbReference>
<dbReference type="EMBL" id="JANUXY010000012">
    <property type="protein sequence ID" value="MCS4487224.1"/>
    <property type="molecule type" value="Genomic_DNA"/>
</dbReference>